<reference evidence="1 2" key="1">
    <citation type="journal article" date="2015" name="Sci. Rep.">
        <title>The power of single molecule real-time sequencing technology in the de novo assembly of a eukaryotic genome.</title>
        <authorList>
            <person name="Sakai H."/>
            <person name="Naito K."/>
            <person name="Ogiso-Tanaka E."/>
            <person name="Takahashi Y."/>
            <person name="Iseki K."/>
            <person name="Muto C."/>
            <person name="Satou K."/>
            <person name="Teruya K."/>
            <person name="Shiroma A."/>
            <person name="Shimoji M."/>
            <person name="Hirano T."/>
            <person name="Itoh T."/>
            <person name="Kaga A."/>
            <person name="Tomooka N."/>
        </authorList>
    </citation>
    <scope>NUCLEOTIDE SEQUENCE [LARGE SCALE GENOMIC DNA]</scope>
    <source>
        <strain evidence="2">cv. Shumari</strain>
    </source>
</reference>
<proteinExistence type="predicted"/>
<dbReference type="Proteomes" id="UP000291084">
    <property type="component" value="Chromosome 6"/>
</dbReference>
<dbReference type="EMBL" id="AP015039">
    <property type="protein sequence ID" value="BAT90043.1"/>
    <property type="molecule type" value="Genomic_DNA"/>
</dbReference>
<organism evidence="1 2">
    <name type="scientific">Vigna angularis var. angularis</name>
    <dbReference type="NCBI Taxonomy" id="157739"/>
    <lineage>
        <taxon>Eukaryota</taxon>
        <taxon>Viridiplantae</taxon>
        <taxon>Streptophyta</taxon>
        <taxon>Embryophyta</taxon>
        <taxon>Tracheophyta</taxon>
        <taxon>Spermatophyta</taxon>
        <taxon>Magnoliopsida</taxon>
        <taxon>eudicotyledons</taxon>
        <taxon>Gunneridae</taxon>
        <taxon>Pentapetalae</taxon>
        <taxon>rosids</taxon>
        <taxon>fabids</taxon>
        <taxon>Fabales</taxon>
        <taxon>Fabaceae</taxon>
        <taxon>Papilionoideae</taxon>
        <taxon>50 kb inversion clade</taxon>
        <taxon>NPAAA clade</taxon>
        <taxon>indigoferoid/millettioid clade</taxon>
        <taxon>Phaseoleae</taxon>
        <taxon>Vigna</taxon>
    </lineage>
</organism>
<sequence>MLTWHADILVVGHSDWWSVIQSGDRCDVCNCNNFDMQLAIALQQQEFEQQPSRQNYLQQSSNSGNSRLVTGPRNICLYYN</sequence>
<name>A0A0S3SB75_PHAAN</name>
<evidence type="ECO:0000313" key="1">
    <source>
        <dbReference type="EMBL" id="BAT90043.1"/>
    </source>
</evidence>
<keyword evidence="2" id="KW-1185">Reference proteome</keyword>
<evidence type="ECO:0000313" key="2">
    <source>
        <dbReference type="Proteomes" id="UP000291084"/>
    </source>
</evidence>
<dbReference type="AlphaFoldDB" id="A0A0S3SB75"/>
<protein>
    <submittedName>
        <fullName evidence="1">Uncharacterized protein</fullName>
    </submittedName>
</protein>
<gene>
    <name evidence="1" type="primary">Vigan.06G120900</name>
    <name evidence="1" type="ORF">VIGAN_06120900</name>
</gene>
<accession>A0A0S3SB75</accession>